<comment type="caution">
    <text evidence="1">The sequence shown here is derived from an EMBL/GenBank/DDBJ whole genome shotgun (WGS) entry which is preliminary data.</text>
</comment>
<dbReference type="RefSeq" id="WP_005759549.1">
    <property type="nucleotide sequence ID" value="NZ_RBTD01000098.1"/>
</dbReference>
<accession>A0A3M5JN65</accession>
<organism evidence="1 2">
    <name type="scientific">Pseudomonas amygdali pv. mori</name>
    <dbReference type="NCBI Taxonomy" id="34065"/>
    <lineage>
        <taxon>Bacteria</taxon>
        <taxon>Pseudomonadati</taxon>
        <taxon>Pseudomonadota</taxon>
        <taxon>Gammaproteobacteria</taxon>
        <taxon>Pseudomonadales</taxon>
        <taxon>Pseudomonadaceae</taxon>
        <taxon>Pseudomonas</taxon>
        <taxon>Pseudomonas amygdali</taxon>
    </lineage>
</organism>
<dbReference type="AlphaFoldDB" id="A0A3M5JN65"/>
<reference evidence="1 2" key="1">
    <citation type="submission" date="2018-08" db="EMBL/GenBank/DDBJ databases">
        <title>Recombination of ecologically and evolutionarily significant loci maintains genetic cohesion in the Pseudomonas syringae species complex.</title>
        <authorList>
            <person name="Dillon M."/>
            <person name="Thakur S."/>
            <person name="Almeida R.N.D."/>
            <person name="Weir B.S."/>
            <person name="Guttman D.S."/>
        </authorList>
    </citation>
    <scope>NUCLEOTIDE SEQUENCE [LARGE SCALE GENOMIC DNA]</scope>
    <source>
        <strain evidence="1 2">ICMP 6941</strain>
    </source>
</reference>
<protein>
    <submittedName>
        <fullName evidence="1">Uncharacterized protein</fullName>
    </submittedName>
</protein>
<evidence type="ECO:0000313" key="2">
    <source>
        <dbReference type="Proteomes" id="UP000276194"/>
    </source>
</evidence>
<proteinExistence type="predicted"/>
<dbReference type="Proteomes" id="UP000276194">
    <property type="component" value="Unassembled WGS sequence"/>
</dbReference>
<dbReference type="EMBL" id="RBTD01000098">
    <property type="protein sequence ID" value="RMT24574.1"/>
    <property type="molecule type" value="Genomic_DNA"/>
</dbReference>
<evidence type="ECO:0000313" key="1">
    <source>
        <dbReference type="EMBL" id="RMT24574.1"/>
    </source>
</evidence>
<sequence length="68" mass="7281">MNSFVVYHTSSTGPGYFLTGDEAEGFGGTYRLSEASKFKSKRSAEKVARSYGAAGSTNTVLRQTGESF</sequence>
<gene>
    <name evidence="1" type="ORF">ALP52_200052</name>
</gene>
<name>A0A3M5JN65_PSEA0</name>